<dbReference type="Proteomes" id="UP001527052">
    <property type="component" value="Unassembled WGS sequence"/>
</dbReference>
<evidence type="ECO:0000256" key="5">
    <source>
        <dbReference type="PROSITE-ProRule" id="PRU00169"/>
    </source>
</evidence>
<dbReference type="Pfam" id="PF04397">
    <property type="entry name" value="LytTR"/>
    <property type="match status" value="1"/>
</dbReference>
<sequence>MIKVFVCEDNEKQRKNITNIIQNYLLMQDYDMEFELSTESPSAILSHLQQYSSNNGLYFLDVDLNAEMNGIALGLEIRKLDSSAKIVFITTHTELTYLTFLYKVEAMDYIPKDDHKIMQNKIIECIDIAMERYLNTGNLTEENIVVKAGDASIRLNVNEIKFIESSSVPHKLIVHLDNRKVEYYGKIKEAENLSSKFYRCHQSFVVNINNIQEIDKKNRIVTMNDGEVCYVSTRYLKGLLSKFETDQ</sequence>
<dbReference type="GO" id="GO:0003677">
    <property type="term" value="F:DNA binding"/>
    <property type="evidence" value="ECO:0007669"/>
    <property type="project" value="UniProtKB-KW"/>
</dbReference>
<evidence type="ECO:0000256" key="2">
    <source>
        <dbReference type="ARBA" id="ARBA00023012"/>
    </source>
</evidence>
<feature type="domain" description="HTH LytTR-type" evidence="7">
    <location>
        <begin position="144"/>
        <end position="245"/>
    </location>
</feature>
<proteinExistence type="predicted"/>
<dbReference type="PROSITE" id="PS50930">
    <property type="entry name" value="HTH_LYTTR"/>
    <property type="match status" value="1"/>
</dbReference>
<evidence type="ECO:0000313" key="8">
    <source>
        <dbReference type="EMBL" id="MCY9549234.1"/>
    </source>
</evidence>
<dbReference type="InterPro" id="IPR011006">
    <property type="entry name" value="CheY-like_superfamily"/>
</dbReference>
<keyword evidence="3" id="KW-0010">Activator</keyword>
<dbReference type="PROSITE" id="PS50110">
    <property type="entry name" value="RESPONSE_REGULATORY"/>
    <property type="match status" value="1"/>
</dbReference>
<comment type="caution">
    <text evidence="8">The sequence shown here is derived from an EMBL/GenBank/DDBJ whole genome shotgun (WGS) entry which is preliminary data.</text>
</comment>
<keyword evidence="5" id="KW-0597">Phosphoprotein</keyword>
<dbReference type="Pfam" id="PF00072">
    <property type="entry name" value="Response_reg"/>
    <property type="match status" value="1"/>
</dbReference>
<organism evidence="8 9">
    <name type="scientific">Lysinibacillus xylanilyticus</name>
    <dbReference type="NCBI Taxonomy" id="582475"/>
    <lineage>
        <taxon>Bacteria</taxon>
        <taxon>Bacillati</taxon>
        <taxon>Bacillota</taxon>
        <taxon>Bacilli</taxon>
        <taxon>Bacillales</taxon>
        <taxon>Bacillaceae</taxon>
        <taxon>Lysinibacillus</taxon>
    </lineage>
</organism>
<dbReference type="InterPro" id="IPR001789">
    <property type="entry name" value="Sig_transdc_resp-reg_receiver"/>
</dbReference>
<dbReference type="PANTHER" id="PTHR37299:SF3">
    <property type="entry name" value="STAGE 0 SPORULATION PROTEIN A HOMOLOG"/>
    <property type="match status" value="1"/>
</dbReference>
<evidence type="ECO:0000256" key="1">
    <source>
        <dbReference type="ARBA" id="ARBA00022490"/>
    </source>
</evidence>
<dbReference type="RefSeq" id="WP_268639216.1">
    <property type="nucleotide sequence ID" value="NZ_JAMDLZ010000041.1"/>
</dbReference>
<evidence type="ECO:0000256" key="4">
    <source>
        <dbReference type="ARBA" id="ARBA00037164"/>
    </source>
</evidence>
<reference evidence="8 9" key="1">
    <citation type="submission" date="2022-05" db="EMBL/GenBank/DDBJ databases">
        <title>Genome Sequencing of Bee-Associated Microbes.</title>
        <authorList>
            <person name="Dunlap C."/>
        </authorList>
    </citation>
    <scope>NUCLEOTIDE SEQUENCE [LARGE SCALE GENOMIC DNA]</scope>
    <source>
        <strain evidence="8 9">NRRL BD-083</strain>
    </source>
</reference>
<dbReference type="Gene3D" id="2.40.50.1020">
    <property type="entry name" value="LytTr DNA-binding domain"/>
    <property type="match status" value="1"/>
</dbReference>
<dbReference type="SMART" id="SM00448">
    <property type="entry name" value="REC"/>
    <property type="match status" value="1"/>
</dbReference>
<evidence type="ECO:0000256" key="3">
    <source>
        <dbReference type="ARBA" id="ARBA00023159"/>
    </source>
</evidence>
<keyword evidence="1" id="KW-0963">Cytoplasm</keyword>
<feature type="modified residue" description="4-aspartylphosphate" evidence="5">
    <location>
        <position position="61"/>
    </location>
</feature>
<dbReference type="PANTHER" id="PTHR37299">
    <property type="entry name" value="TRANSCRIPTIONAL REGULATOR-RELATED"/>
    <property type="match status" value="1"/>
</dbReference>
<accession>A0ABT4EU87</accession>
<name>A0ABT4EU87_9BACI</name>
<keyword evidence="2" id="KW-0902">Two-component regulatory system</keyword>
<dbReference type="SMART" id="SM00850">
    <property type="entry name" value="LytTR"/>
    <property type="match status" value="1"/>
</dbReference>
<evidence type="ECO:0000259" key="6">
    <source>
        <dbReference type="PROSITE" id="PS50110"/>
    </source>
</evidence>
<dbReference type="InterPro" id="IPR046947">
    <property type="entry name" value="LytR-like"/>
</dbReference>
<evidence type="ECO:0000313" key="9">
    <source>
        <dbReference type="Proteomes" id="UP001527052"/>
    </source>
</evidence>
<dbReference type="InterPro" id="IPR007492">
    <property type="entry name" value="LytTR_DNA-bd_dom"/>
</dbReference>
<dbReference type="EMBL" id="JAMDLZ010000041">
    <property type="protein sequence ID" value="MCY9549234.1"/>
    <property type="molecule type" value="Genomic_DNA"/>
</dbReference>
<keyword evidence="8" id="KW-0238">DNA-binding</keyword>
<comment type="function">
    <text evidence="4">Required for high-level post-exponential phase expression of a series of secreted proteins.</text>
</comment>
<feature type="domain" description="Response regulatory" evidence="6">
    <location>
        <begin position="3"/>
        <end position="127"/>
    </location>
</feature>
<dbReference type="SUPFAM" id="SSF52172">
    <property type="entry name" value="CheY-like"/>
    <property type="match status" value="1"/>
</dbReference>
<dbReference type="Gene3D" id="3.40.50.2300">
    <property type="match status" value="1"/>
</dbReference>
<gene>
    <name evidence="8" type="ORF">M5W82_20345</name>
</gene>
<evidence type="ECO:0000259" key="7">
    <source>
        <dbReference type="PROSITE" id="PS50930"/>
    </source>
</evidence>
<protein>
    <submittedName>
        <fullName evidence="8">LytTR family DNA-binding domain-containing protein</fullName>
    </submittedName>
</protein>
<keyword evidence="9" id="KW-1185">Reference proteome</keyword>